<protein>
    <submittedName>
        <fullName evidence="4">MCE family protein</fullName>
    </submittedName>
</protein>
<dbReference type="InterPro" id="IPR024516">
    <property type="entry name" value="Mce_C"/>
</dbReference>
<keyword evidence="5" id="KW-1185">Reference proteome</keyword>
<evidence type="ECO:0000259" key="3">
    <source>
        <dbReference type="Pfam" id="PF11887"/>
    </source>
</evidence>
<dbReference type="PANTHER" id="PTHR33371">
    <property type="entry name" value="INTERMEMBRANE PHOSPHOLIPID TRANSPORT SYSTEM BINDING PROTEIN MLAD-RELATED"/>
    <property type="match status" value="1"/>
</dbReference>
<name>A0A927K7S6_9ACTN</name>
<evidence type="ECO:0000256" key="1">
    <source>
        <dbReference type="SAM" id="MobiDB-lite"/>
    </source>
</evidence>
<sequence length="427" mass="46195">MKTILGSHKLIGIVFVALLASGIWLTGAIFNKTFVDYDEVALETSSIGLQMPARADVKIRGVQVGEVLDFDASGEGATMTLGLYPEKTGTIPKNVTARIEPKTLFGEKYVALQVPDQPSDESIRAGDRITQTALSTEVEQTLNDLYPLLRAVQPAEVNTTLNALATALEGRGEKIGENLETLDSYLKRMNPELPALVQNLKLLGRTSDLYADVLPEIATTLRNSVKTGNTLVSREQKLNALFQDVRGFANTTRVFLDENERNLIRVSELGSAQLRVFAKYAPEFPCLTGGIVNAGKLQAEAFRGFTLHINLEILPNQPRAYGPQDQPRFGDKRGPYCGKLPNPPYNQKNIAPYPGNPDDGVDEPTGKGTNRAGTGFDSVTAAPGTVGEYDMVRGLLAASSGRPSSEVSDLSVMLLAPMMRGGEVTLR</sequence>
<dbReference type="Proteomes" id="UP000616839">
    <property type="component" value="Unassembled WGS sequence"/>
</dbReference>
<dbReference type="GO" id="GO:0051701">
    <property type="term" value="P:biological process involved in interaction with host"/>
    <property type="evidence" value="ECO:0007669"/>
    <property type="project" value="TreeGrafter"/>
</dbReference>
<dbReference type="EMBL" id="JACYXZ010000004">
    <property type="protein sequence ID" value="MBD8870740.1"/>
    <property type="molecule type" value="Genomic_DNA"/>
</dbReference>
<dbReference type="PANTHER" id="PTHR33371:SF19">
    <property type="entry name" value="MCE-FAMILY PROTEIN MCE4A"/>
    <property type="match status" value="1"/>
</dbReference>
<feature type="domain" description="Mammalian cell entry C-terminal" evidence="3">
    <location>
        <begin position="120"/>
        <end position="335"/>
    </location>
</feature>
<feature type="region of interest" description="Disordered" evidence="1">
    <location>
        <begin position="343"/>
        <end position="379"/>
    </location>
</feature>
<evidence type="ECO:0000313" key="5">
    <source>
        <dbReference type="Proteomes" id="UP000616839"/>
    </source>
</evidence>
<dbReference type="Pfam" id="PF02470">
    <property type="entry name" value="MlaD"/>
    <property type="match status" value="1"/>
</dbReference>
<accession>A0A927K7S6</accession>
<dbReference type="InterPro" id="IPR052336">
    <property type="entry name" value="MlaD_Phospholipid_Transporter"/>
</dbReference>
<dbReference type="NCBIfam" id="TIGR00996">
    <property type="entry name" value="Mtu_fam_mce"/>
    <property type="match status" value="1"/>
</dbReference>
<feature type="domain" description="Mce/MlaD" evidence="2">
    <location>
        <begin position="39"/>
        <end position="113"/>
    </location>
</feature>
<dbReference type="AlphaFoldDB" id="A0A927K7S6"/>
<proteinExistence type="predicted"/>
<reference evidence="4" key="1">
    <citation type="submission" date="2020-09" db="EMBL/GenBank/DDBJ databases">
        <title>Nocardioides sp. strain MJB4 16S ribosomal RNA gene Genome sequencing and assembly.</title>
        <authorList>
            <person name="Kim I."/>
        </authorList>
    </citation>
    <scope>NUCLEOTIDE SEQUENCE</scope>
    <source>
        <strain evidence="4">MJB4</strain>
    </source>
</reference>
<dbReference type="InterPro" id="IPR003399">
    <property type="entry name" value="Mce/MlaD"/>
</dbReference>
<gene>
    <name evidence="4" type="ORF">IE331_13990</name>
</gene>
<organism evidence="4 5">
    <name type="scientific">Nocardioides donggukensis</name>
    <dbReference type="NCBI Taxonomy" id="2774019"/>
    <lineage>
        <taxon>Bacteria</taxon>
        <taxon>Bacillati</taxon>
        <taxon>Actinomycetota</taxon>
        <taxon>Actinomycetes</taxon>
        <taxon>Propionibacteriales</taxon>
        <taxon>Nocardioidaceae</taxon>
        <taxon>Nocardioides</taxon>
    </lineage>
</organism>
<dbReference type="InterPro" id="IPR005693">
    <property type="entry name" value="Mce"/>
</dbReference>
<comment type="caution">
    <text evidence="4">The sequence shown here is derived from an EMBL/GenBank/DDBJ whole genome shotgun (WGS) entry which is preliminary data.</text>
</comment>
<dbReference type="Pfam" id="PF11887">
    <property type="entry name" value="Mce4_CUP1"/>
    <property type="match status" value="1"/>
</dbReference>
<dbReference type="RefSeq" id="WP_192144087.1">
    <property type="nucleotide sequence ID" value="NZ_JACYXZ010000004.1"/>
</dbReference>
<dbReference type="GO" id="GO:0005576">
    <property type="term" value="C:extracellular region"/>
    <property type="evidence" value="ECO:0007669"/>
    <property type="project" value="TreeGrafter"/>
</dbReference>
<evidence type="ECO:0000259" key="2">
    <source>
        <dbReference type="Pfam" id="PF02470"/>
    </source>
</evidence>
<evidence type="ECO:0000313" key="4">
    <source>
        <dbReference type="EMBL" id="MBD8870740.1"/>
    </source>
</evidence>